<dbReference type="InterPro" id="IPR050194">
    <property type="entry name" value="Glycosyltransferase_grp1"/>
</dbReference>
<dbReference type="PANTHER" id="PTHR45947:SF3">
    <property type="entry name" value="SULFOQUINOVOSYL TRANSFERASE SQD2"/>
    <property type="match status" value="1"/>
</dbReference>
<evidence type="ECO:0000313" key="2">
    <source>
        <dbReference type="EMBL" id="HGG91858.1"/>
    </source>
</evidence>
<feature type="domain" description="Glycosyl transferase family 1" evidence="1">
    <location>
        <begin position="196"/>
        <end position="338"/>
    </location>
</feature>
<dbReference type="SUPFAM" id="SSF53756">
    <property type="entry name" value="UDP-Glycosyltransferase/glycogen phosphorylase"/>
    <property type="match status" value="1"/>
</dbReference>
<reference evidence="2" key="1">
    <citation type="journal article" date="2020" name="mSystems">
        <title>Genome- and Community-Level Interaction Insights into Carbon Utilization and Element Cycling Functions of Hydrothermarchaeota in Hydrothermal Sediment.</title>
        <authorList>
            <person name="Zhou Z."/>
            <person name="Liu Y."/>
            <person name="Xu W."/>
            <person name="Pan J."/>
            <person name="Luo Z.H."/>
            <person name="Li M."/>
        </authorList>
    </citation>
    <scope>NUCLEOTIDE SEQUENCE [LARGE SCALE GENOMIC DNA]</scope>
    <source>
        <strain evidence="2">SpSt-413</strain>
    </source>
</reference>
<keyword evidence="2" id="KW-0808">Transferase</keyword>
<dbReference type="GO" id="GO:0016757">
    <property type="term" value="F:glycosyltransferase activity"/>
    <property type="evidence" value="ECO:0007669"/>
    <property type="project" value="InterPro"/>
</dbReference>
<sequence>MKIAFYAPFKPLDHPRPSGDQTTALGLCEHLRQAGHDIRVASRLRARHLAERPWMWPLALWEAARCAGMTADVWLTHHAYYKSPDVLGPWASRRMGAPYAVFQGIYSTSRRKDWRTRLGFELNRAGLSRADVIFSNRLEDLANLRRLLPEDRLCYVAPGIDPDAFAFDAAARRRLRHAWNAGDRAVILCAAMLRDDVKTQGVEYLLTRLARLDRDFLLVLAGDGETRPRLEGLAADTLPGRVVFAGQVDRRDLGGYYSAADLFAFPGIRETLGMVYLEAQAAGLPVLAFDNGGIPEVVEQGGTGILVEPFDDAAFLRAARTLLDDPALRRDMGARGARRVRERHDARLNFSVVEARLRHLVETRRS</sequence>
<dbReference type="InterPro" id="IPR001296">
    <property type="entry name" value="Glyco_trans_1"/>
</dbReference>
<accession>A0A7C3WGJ4</accession>
<dbReference type="Gene3D" id="3.40.50.2000">
    <property type="entry name" value="Glycogen Phosphorylase B"/>
    <property type="match status" value="2"/>
</dbReference>
<proteinExistence type="predicted"/>
<dbReference type="AlphaFoldDB" id="A0A7C3WGJ4"/>
<organism evidence="2">
    <name type="scientific">Fundidesulfovibrio putealis</name>
    <dbReference type="NCBI Taxonomy" id="270496"/>
    <lineage>
        <taxon>Bacteria</taxon>
        <taxon>Pseudomonadati</taxon>
        <taxon>Thermodesulfobacteriota</taxon>
        <taxon>Desulfovibrionia</taxon>
        <taxon>Desulfovibrionales</taxon>
        <taxon>Desulfovibrionaceae</taxon>
        <taxon>Fundidesulfovibrio</taxon>
    </lineage>
</organism>
<evidence type="ECO:0000259" key="1">
    <source>
        <dbReference type="Pfam" id="PF00534"/>
    </source>
</evidence>
<dbReference type="Pfam" id="PF00534">
    <property type="entry name" value="Glycos_transf_1"/>
    <property type="match status" value="1"/>
</dbReference>
<gene>
    <name evidence="2" type="ORF">ENR59_02760</name>
</gene>
<dbReference type="EMBL" id="DSRP01000193">
    <property type="protein sequence ID" value="HGG91858.1"/>
    <property type="molecule type" value="Genomic_DNA"/>
</dbReference>
<dbReference type="CDD" id="cd03801">
    <property type="entry name" value="GT4_PimA-like"/>
    <property type="match status" value="1"/>
</dbReference>
<name>A0A7C3WGJ4_9BACT</name>
<comment type="caution">
    <text evidence="2">The sequence shown here is derived from an EMBL/GenBank/DDBJ whole genome shotgun (WGS) entry which is preliminary data.</text>
</comment>
<dbReference type="PANTHER" id="PTHR45947">
    <property type="entry name" value="SULFOQUINOVOSYL TRANSFERASE SQD2"/>
    <property type="match status" value="1"/>
</dbReference>
<protein>
    <submittedName>
        <fullName evidence="2">Glycosyltransferase family 1 protein</fullName>
    </submittedName>
</protein>